<evidence type="ECO:0000259" key="7">
    <source>
        <dbReference type="Pfam" id="PF10035"/>
    </source>
</evidence>
<keyword evidence="2" id="KW-1003">Cell membrane</keyword>
<feature type="transmembrane region" description="Helical" evidence="6">
    <location>
        <begin position="172"/>
        <end position="189"/>
    </location>
</feature>
<keyword evidence="5 6" id="KW-0472">Membrane</keyword>
<feature type="domain" description="DUF2179" evidence="7">
    <location>
        <begin position="218"/>
        <end position="272"/>
    </location>
</feature>
<organism evidence="8 9">
    <name type="scientific">Clostridium saudiense</name>
    <dbReference type="NCBI Taxonomy" id="1414720"/>
    <lineage>
        <taxon>Bacteria</taxon>
        <taxon>Bacillati</taxon>
        <taxon>Bacillota</taxon>
        <taxon>Clostridia</taxon>
        <taxon>Eubacteriales</taxon>
        <taxon>Clostridiaceae</taxon>
        <taxon>Clostridium</taxon>
    </lineage>
</organism>
<dbReference type="Gene3D" id="3.30.70.120">
    <property type="match status" value="1"/>
</dbReference>
<dbReference type="PANTHER" id="PTHR33545">
    <property type="entry name" value="UPF0750 MEMBRANE PROTEIN YITT-RELATED"/>
    <property type="match status" value="1"/>
</dbReference>
<feature type="transmembrane region" description="Helical" evidence="6">
    <location>
        <begin position="7"/>
        <end position="26"/>
    </location>
</feature>
<dbReference type="InterPro" id="IPR003740">
    <property type="entry name" value="YitT"/>
</dbReference>
<comment type="subcellular location">
    <subcellularLocation>
        <location evidence="1">Cell membrane</location>
        <topology evidence="1">Multi-pass membrane protein</topology>
    </subcellularLocation>
</comment>
<dbReference type="InterPro" id="IPR019264">
    <property type="entry name" value="DUF2179"/>
</dbReference>
<dbReference type="CDD" id="cd16380">
    <property type="entry name" value="YitT_C"/>
    <property type="match status" value="1"/>
</dbReference>
<evidence type="ECO:0000256" key="4">
    <source>
        <dbReference type="ARBA" id="ARBA00022989"/>
    </source>
</evidence>
<accession>A0ABS2FCV1</accession>
<protein>
    <submittedName>
        <fullName evidence="8">YitT family protein</fullName>
    </submittedName>
</protein>
<evidence type="ECO:0000256" key="5">
    <source>
        <dbReference type="ARBA" id="ARBA00023136"/>
    </source>
</evidence>
<feature type="transmembrane region" description="Helical" evidence="6">
    <location>
        <begin position="46"/>
        <end position="66"/>
    </location>
</feature>
<reference evidence="8 9" key="1">
    <citation type="journal article" date="2021" name="Sci. Rep.">
        <title>The distribution of antibiotic resistance genes in chicken gut microbiota commensals.</title>
        <authorList>
            <person name="Juricova H."/>
            <person name="Matiasovicova J."/>
            <person name="Kubasova T."/>
            <person name="Cejkova D."/>
            <person name="Rychlik I."/>
        </authorList>
    </citation>
    <scope>NUCLEOTIDE SEQUENCE [LARGE SCALE GENOMIC DNA]</scope>
    <source>
        <strain evidence="8 9">An435</strain>
    </source>
</reference>
<evidence type="ECO:0000256" key="1">
    <source>
        <dbReference type="ARBA" id="ARBA00004651"/>
    </source>
</evidence>
<dbReference type="RefSeq" id="WP_133015930.1">
    <property type="nucleotide sequence ID" value="NZ_JACJLL010000002.1"/>
</dbReference>
<dbReference type="Pfam" id="PF10035">
    <property type="entry name" value="DUF2179"/>
    <property type="match status" value="1"/>
</dbReference>
<evidence type="ECO:0000313" key="9">
    <source>
        <dbReference type="Proteomes" id="UP000767334"/>
    </source>
</evidence>
<gene>
    <name evidence="8" type="ORF">H6A19_00585</name>
</gene>
<evidence type="ECO:0000256" key="3">
    <source>
        <dbReference type="ARBA" id="ARBA00022692"/>
    </source>
</evidence>
<sequence length="279" mass="29988">MQKIKEYLLTTIGTALTAIALEYFFFPSDIAAGGVSGIGLVINKLLGLDTSIVVLVLNISLFILAFLVLGKSFGAKSIYATIMLSVFMWIIERFFTPGVLTENMFLASFFGSIILGMGAAIVFHQGASTGGTSIIASIISKFTPIGIGISVLLTDSFVCILAISVFGVDKGLFGFFSVILIGLVIDKFIDGFNTCKQVFIITSKEKAIVNHIIKKIDRGCTVLNGHGGYTGSDVKIIYTVLNSNEFIALKKDVKEIDPDAFVTVNESTEVLGKGFTDFQ</sequence>
<evidence type="ECO:0000256" key="2">
    <source>
        <dbReference type="ARBA" id="ARBA00022475"/>
    </source>
</evidence>
<comment type="caution">
    <text evidence="8">The sequence shown here is derived from an EMBL/GenBank/DDBJ whole genome shotgun (WGS) entry which is preliminary data.</text>
</comment>
<dbReference type="EMBL" id="JACJLL010000002">
    <property type="protein sequence ID" value="MBM6817847.1"/>
    <property type="molecule type" value="Genomic_DNA"/>
</dbReference>
<keyword evidence="3 6" id="KW-0812">Transmembrane</keyword>
<dbReference type="PIRSF" id="PIRSF006483">
    <property type="entry name" value="Membrane_protein_YitT"/>
    <property type="match status" value="1"/>
</dbReference>
<dbReference type="Proteomes" id="UP000767334">
    <property type="component" value="Unassembled WGS sequence"/>
</dbReference>
<proteinExistence type="predicted"/>
<feature type="transmembrane region" description="Helical" evidence="6">
    <location>
        <begin position="103"/>
        <end position="124"/>
    </location>
</feature>
<dbReference type="InterPro" id="IPR051461">
    <property type="entry name" value="UPF0750_membrane"/>
</dbReference>
<dbReference type="InterPro" id="IPR015867">
    <property type="entry name" value="N-reg_PII/ATP_PRibTrfase_C"/>
</dbReference>
<evidence type="ECO:0000256" key="6">
    <source>
        <dbReference type="SAM" id="Phobius"/>
    </source>
</evidence>
<evidence type="ECO:0000313" key="8">
    <source>
        <dbReference type="EMBL" id="MBM6817847.1"/>
    </source>
</evidence>
<keyword evidence="9" id="KW-1185">Reference proteome</keyword>
<dbReference type="Pfam" id="PF02588">
    <property type="entry name" value="YitT_membrane"/>
    <property type="match status" value="1"/>
</dbReference>
<name>A0ABS2FCV1_9CLOT</name>
<dbReference type="PANTHER" id="PTHR33545:SF9">
    <property type="entry name" value="UPF0750 MEMBRANE PROTEIN YITE"/>
    <property type="match status" value="1"/>
</dbReference>
<keyword evidence="4 6" id="KW-1133">Transmembrane helix</keyword>
<feature type="transmembrane region" description="Helical" evidence="6">
    <location>
        <begin position="73"/>
        <end position="91"/>
    </location>
</feature>